<gene>
    <name evidence="3" type="ORF">Vafri_2605</name>
</gene>
<keyword evidence="4" id="KW-1185">Reference proteome</keyword>
<keyword evidence="1" id="KW-0479">Metal-binding</keyword>
<dbReference type="InterPro" id="IPR036163">
    <property type="entry name" value="HMA_dom_sf"/>
</dbReference>
<feature type="domain" description="HMA" evidence="2">
    <location>
        <begin position="51"/>
        <end position="124"/>
    </location>
</feature>
<dbReference type="InterPro" id="IPR017969">
    <property type="entry name" value="Heavy-metal-associated_CS"/>
</dbReference>
<dbReference type="SUPFAM" id="SSF55008">
    <property type="entry name" value="HMA, heavy metal-associated domain"/>
    <property type="match status" value="1"/>
</dbReference>
<reference evidence="3" key="1">
    <citation type="journal article" date="2021" name="Proc. Natl. Acad. Sci. U.S.A.">
        <title>Three genomes in the algal genus Volvox reveal the fate of a haploid sex-determining region after a transition to homothallism.</title>
        <authorList>
            <person name="Yamamoto K."/>
            <person name="Hamaji T."/>
            <person name="Kawai-Toyooka H."/>
            <person name="Matsuzaki R."/>
            <person name="Takahashi F."/>
            <person name="Nishimura Y."/>
            <person name="Kawachi M."/>
            <person name="Noguchi H."/>
            <person name="Minakuchi Y."/>
            <person name="Umen J.G."/>
            <person name="Toyoda A."/>
            <person name="Nozaki H."/>
        </authorList>
    </citation>
    <scope>NUCLEOTIDE SEQUENCE</scope>
    <source>
        <strain evidence="3">NIES-3780</strain>
    </source>
</reference>
<dbReference type="AlphaFoldDB" id="A0A8J4ASN7"/>
<dbReference type="Pfam" id="PF00403">
    <property type="entry name" value="HMA"/>
    <property type="match status" value="1"/>
</dbReference>
<evidence type="ECO:0000313" key="4">
    <source>
        <dbReference type="Proteomes" id="UP000747399"/>
    </source>
</evidence>
<evidence type="ECO:0000256" key="1">
    <source>
        <dbReference type="ARBA" id="ARBA00022723"/>
    </source>
</evidence>
<proteinExistence type="predicted"/>
<sequence>MLPCLATKARTAICTPHVPKISPAGVLMKPVARRHPNRIGVLAFSTGGANPEVKISIEGMMCDGCSSRIEKVLKGMEAVKTVNVSLEGKVAVVQLSKEAGNSTEAQAAAAAVVDVINSLGFEARLQQ</sequence>
<dbReference type="PROSITE" id="PS50846">
    <property type="entry name" value="HMA_2"/>
    <property type="match status" value="1"/>
</dbReference>
<protein>
    <recommendedName>
        <fullName evidence="2">HMA domain-containing protein</fullName>
    </recommendedName>
</protein>
<dbReference type="EMBL" id="BNCO01000003">
    <property type="protein sequence ID" value="GIL45359.1"/>
    <property type="molecule type" value="Genomic_DNA"/>
</dbReference>
<comment type="caution">
    <text evidence="3">The sequence shown here is derived from an EMBL/GenBank/DDBJ whole genome shotgun (WGS) entry which is preliminary data.</text>
</comment>
<dbReference type="PROSITE" id="PS01047">
    <property type="entry name" value="HMA_1"/>
    <property type="match status" value="1"/>
</dbReference>
<dbReference type="GO" id="GO:0046872">
    <property type="term" value="F:metal ion binding"/>
    <property type="evidence" value="ECO:0007669"/>
    <property type="project" value="UniProtKB-KW"/>
</dbReference>
<dbReference type="Gene3D" id="3.30.70.100">
    <property type="match status" value="1"/>
</dbReference>
<dbReference type="CDD" id="cd00371">
    <property type="entry name" value="HMA"/>
    <property type="match status" value="1"/>
</dbReference>
<name>A0A8J4ASN7_9CHLO</name>
<dbReference type="InterPro" id="IPR006121">
    <property type="entry name" value="HMA_dom"/>
</dbReference>
<evidence type="ECO:0000259" key="2">
    <source>
        <dbReference type="PROSITE" id="PS50846"/>
    </source>
</evidence>
<evidence type="ECO:0000313" key="3">
    <source>
        <dbReference type="EMBL" id="GIL45359.1"/>
    </source>
</evidence>
<accession>A0A8J4ASN7</accession>
<dbReference type="Proteomes" id="UP000747399">
    <property type="component" value="Unassembled WGS sequence"/>
</dbReference>
<organism evidence="3 4">
    <name type="scientific">Volvox africanus</name>
    <dbReference type="NCBI Taxonomy" id="51714"/>
    <lineage>
        <taxon>Eukaryota</taxon>
        <taxon>Viridiplantae</taxon>
        <taxon>Chlorophyta</taxon>
        <taxon>core chlorophytes</taxon>
        <taxon>Chlorophyceae</taxon>
        <taxon>CS clade</taxon>
        <taxon>Chlamydomonadales</taxon>
        <taxon>Volvocaceae</taxon>
        <taxon>Volvox</taxon>
    </lineage>
</organism>